<dbReference type="InterPro" id="IPR033121">
    <property type="entry name" value="PEPTIDASE_A1"/>
</dbReference>
<dbReference type="PROSITE" id="PS51767">
    <property type="entry name" value="PEPTIDASE_A1"/>
    <property type="match status" value="1"/>
</dbReference>
<evidence type="ECO:0000256" key="9">
    <source>
        <dbReference type="SAM" id="Phobius"/>
    </source>
</evidence>
<keyword evidence="9" id="KW-0472">Membrane</keyword>
<dbReference type="AlphaFoldDB" id="M2WV00"/>
<comment type="similarity">
    <text evidence="1 8">Belongs to the peptidase A1 family.</text>
</comment>
<feature type="active site" evidence="7">
    <location>
        <position position="357"/>
    </location>
</feature>
<evidence type="ECO:0000256" key="7">
    <source>
        <dbReference type="PIRSR" id="PIRSR601461-1"/>
    </source>
</evidence>
<dbReference type="PRINTS" id="PR00792">
    <property type="entry name" value="PEPSIN"/>
</dbReference>
<dbReference type="EMBL" id="KB454527">
    <property type="protein sequence ID" value="EME27790.1"/>
    <property type="molecule type" value="Genomic_DNA"/>
</dbReference>
<evidence type="ECO:0000256" key="3">
    <source>
        <dbReference type="ARBA" id="ARBA00022729"/>
    </source>
</evidence>
<evidence type="ECO:0000313" key="12">
    <source>
        <dbReference type="Proteomes" id="UP000030680"/>
    </source>
</evidence>
<dbReference type="PANTHER" id="PTHR47965">
    <property type="entry name" value="ASPARTYL PROTEASE-RELATED"/>
    <property type="match status" value="1"/>
</dbReference>
<keyword evidence="6" id="KW-0865">Zymogen</keyword>
<keyword evidence="12" id="KW-1185">Reference proteome</keyword>
<dbReference type="InterPro" id="IPR001461">
    <property type="entry name" value="Aspartic_peptidase_A1"/>
</dbReference>
<dbReference type="InterPro" id="IPR001969">
    <property type="entry name" value="Aspartic_peptidase_AS"/>
</dbReference>
<name>M2WV00_GALSU</name>
<evidence type="ECO:0000259" key="10">
    <source>
        <dbReference type="PROSITE" id="PS51767"/>
    </source>
</evidence>
<sequence>MLGWIRLWIPPLTIVFILFLYQLQTRSIKSHTNLQDLYNSKYPRIPVTNRTLIPLIYQSPKPWNPTTGRGFPYQVKLFQYSFWDRLLSLVSSLSFLSKVYPRHPPLVRYESIELNGGIVSVGEYYIQIKIGGTPFRVQVDTGSSTLAVPMEGCVSCRKTSSKYSSHLQSKSSIVGCNDPLCSSNICEALGCSECSSSGACCANKMPQACGFFLRYGDGSGAEGALLVDQVQVGNASFVAHFGGILEDTTNFEQSSVDGILGMGYPALGCTPSCIEPLIDSMFRQSKIEQNMFSLCISVRGGHLVLGGYDSNMAASNITFVPMILSSPPTFYAVSLGGSIRVDNEELSLDGFDKGIVDSGTTLLVISEQAFIQLKNYLQTHYCQVPGLCDYQHSWFDSASCVILEESHLQHLPTLTIHVANRVDLILTPYDYMLQVQRNGFSLYCLGIQSLPSKDGSPFVILGNTVMTKYLTIFDRRNHRIGFALAGDCQVVGCERYDDCETCSLDESCAFHIPSGTCQPREDSHSIVGIYPSCMGRLCFCKVSIVKLFNHTHTHIYMYI</sequence>
<dbReference type="OMA" id="CIGRIDG"/>
<dbReference type="Gene3D" id="2.40.70.10">
    <property type="entry name" value="Acid Proteases"/>
    <property type="match status" value="2"/>
</dbReference>
<keyword evidence="5 8" id="KW-0378">Hydrolase</keyword>
<dbReference type="OrthoDB" id="2747330at2759"/>
<keyword evidence="4 8" id="KW-0064">Aspartyl protease</keyword>
<evidence type="ECO:0000256" key="6">
    <source>
        <dbReference type="ARBA" id="ARBA00023145"/>
    </source>
</evidence>
<reference evidence="12" key="1">
    <citation type="journal article" date="2013" name="Science">
        <title>Gene transfer from bacteria and archaea facilitated evolution of an extremophilic eukaryote.</title>
        <authorList>
            <person name="Schonknecht G."/>
            <person name="Chen W.H."/>
            <person name="Ternes C.M."/>
            <person name="Barbier G.G."/>
            <person name="Shrestha R.P."/>
            <person name="Stanke M."/>
            <person name="Brautigam A."/>
            <person name="Baker B.J."/>
            <person name="Banfield J.F."/>
            <person name="Garavito R.M."/>
            <person name="Carr K."/>
            <person name="Wilkerson C."/>
            <person name="Rensing S.A."/>
            <person name="Gagneul D."/>
            <person name="Dickenson N.E."/>
            <person name="Oesterhelt C."/>
            <person name="Lercher M.J."/>
            <person name="Weber A.P."/>
        </authorList>
    </citation>
    <scope>NUCLEOTIDE SEQUENCE [LARGE SCALE GENOMIC DNA]</scope>
    <source>
        <strain evidence="12">074W</strain>
    </source>
</reference>
<dbReference type="GO" id="GO:0004190">
    <property type="term" value="F:aspartic-type endopeptidase activity"/>
    <property type="evidence" value="ECO:0007669"/>
    <property type="project" value="UniProtKB-KW"/>
</dbReference>
<evidence type="ECO:0000256" key="1">
    <source>
        <dbReference type="ARBA" id="ARBA00007447"/>
    </source>
</evidence>
<feature type="domain" description="Peptidase A1" evidence="10">
    <location>
        <begin position="124"/>
        <end position="483"/>
    </location>
</feature>
<dbReference type="InterPro" id="IPR021109">
    <property type="entry name" value="Peptidase_aspartic_dom_sf"/>
</dbReference>
<evidence type="ECO:0000256" key="5">
    <source>
        <dbReference type="ARBA" id="ARBA00022801"/>
    </source>
</evidence>
<keyword evidence="9" id="KW-0812">Transmembrane</keyword>
<dbReference type="Proteomes" id="UP000030680">
    <property type="component" value="Unassembled WGS sequence"/>
</dbReference>
<keyword evidence="3" id="KW-0732">Signal</keyword>
<dbReference type="SUPFAM" id="SSF50630">
    <property type="entry name" value="Acid proteases"/>
    <property type="match status" value="1"/>
</dbReference>
<feature type="active site" evidence="7">
    <location>
        <position position="140"/>
    </location>
</feature>
<dbReference type="InterPro" id="IPR034164">
    <property type="entry name" value="Pepsin-like_dom"/>
</dbReference>
<accession>M2WV00</accession>
<evidence type="ECO:0000256" key="2">
    <source>
        <dbReference type="ARBA" id="ARBA00022670"/>
    </source>
</evidence>
<evidence type="ECO:0000313" key="11">
    <source>
        <dbReference type="EMBL" id="EME27790.1"/>
    </source>
</evidence>
<dbReference type="eggNOG" id="KOG1339">
    <property type="taxonomic scope" value="Eukaryota"/>
</dbReference>
<evidence type="ECO:0000256" key="8">
    <source>
        <dbReference type="RuleBase" id="RU000454"/>
    </source>
</evidence>
<dbReference type="Pfam" id="PF00026">
    <property type="entry name" value="Asp"/>
    <property type="match status" value="1"/>
</dbReference>
<dbReference type="GO" id="GO:0006508">
    <property type="term" value="P:proteolysis"/>
    <property type="evidence" value="ECO:0007669"/>
    <property type="project" value="UniProtKB-KW"/>
</dbReference>
<protein>
    <submittedName>
        <fullName evidence="11">Aspartyl protease</fullName>
    </submittedName>
</protein>
<dbReference type="PROSITE" id="PS00141">
    <property type="entry name" value="ASP_PROTEASE"/>
    <property type="match status" value="1"/>
</dbReference>
<proteinExistence type="inferred from homology"/>
<dbReference type="KEGG" id="gsl:Gasu_46150"/>
<keyword evidence="2 8" id="KW-0645">Protease</keyword>
<evidence type="ECO:0000256" key="4">
    <source>
        <dbReference type="ARBA" id="ARBA00022750"/>
    </source>
</evidence>
<dbReference type="GeneID" id="17086675"/>
<dbReference type="RefSeq" id="XP_005704310.1">
    <property type="nucleotide sequence ID" value="XM_005704253.1"/>
</dbReference>
<dbReference type="Gramene" id="EME27790">
    <property type="protein sequence ID" value="EME27790"/>
    <property type="gene ID" value="Gasu_46150"/>
</dbReference>
<feature type="transmembrane region" description="Helical" evidence="9">
    <location>
        <begin position="7"/>
        <end position="23"/>
    </location>
</feature>
<gene>
    <name evidence="11" type="ORF">Gasu_46150</name>
</gene>
<dbReference type="PANTHER" id="PTHR47965:SF12">
    <property type="entry name" value="ASPARTIC PROTEINASE 3-RELATED"/>
    <property type="match status" value="1"/>
</dbReference>
<organism evidence="11 12">
    <name type="scientific">Galdieria sulphuraria</name>
    <name type="common">Red alga</name>
    <dbReference type="NCBI Taxonomy" id="130081"/>
    <lineage>
        <taxon>Eukaryota</taxon>
        <taxon>Rhodophyta</taxon>
        <taxon>Bangiophyceae</taxon>
        <taxon>Galdieriales</taxon>
        <taxon>Galdieriaceae</taxon>
        <taxon>Galdieria</taxon>
    </lineage>
</organism>
<dbReference type="CDD" id="cd05471">
    <property type="entry name" value="pepsin_like"/>
    <property type="match status" value="1"/>
</dbReference>
<keyword evidence="9" id="KW-1133">Transmembrane helix</keyword>